<dbReference type="SUPFAM" id="SSF52317">
    <property type="entry name" value="Class I glutamine amidotransferase-like"/>
    <property type="match status" value="1"/>
</dbReference>
<evidence type="ECO:0000259" key="3">
    <source>
        <dbReference type="Pfam" id="PF00117"/>
    </source>
</evidence>
<dbReference type="Gene3D" id="3.40.50.880">
    <property type="match status" value="1"/>
</dbReference>
<dbReference type="InterPro" id="IPR017926">
    <property type="entry name" value="GATASE"/>
</dbReference>
<proteinExistence type="inferred from homology"/>
<dbReference type="InterPro" id="IPR029062">
    <property type="entry name" value="Class_I_gatase-like"/>
</dbReference>
<name>A0AAW1T1P6_9CHLO</name>
<accession>A0AAW1T1P6</accession>
<dbReference type="Proteomes" id="UP001485043">
    <property type="component" value="Unassembled WGS sequence"/>
</dbReference>
<dbReference type="CDD" id="cd01741">
    <property type="entry name" value="GATase1_1"/>
    <property type="match status" value="1"/>
</dbReference>
<dbReference type="GO" id="GO:0005829">
    <property type="term" value="C:cytosol"/>
    <property type="evidence" value="ECO:0007669"/>
    <property type="project" value="TreeGrafter"/>
</dbReference>
<dbReference type="InterPro" id="IPR044992">
    <property type="entry name" value="ChyE-like"/>
</dbReference>
<evidence type="ECO:0000256" key="2">
    <source>
        <dbReference type="SAM" id="MobiDB-lite"/>
    </source>
</evidence>
<feature type="region of interest" description="Disordered" evidence="2">
    <location>
        <begin position="216"/>
        <end position="235"/>
    </location>
</feature>
<dbReference type="EMBL" id="JALJOV010000540">
    <property type="protein sequence ID" value="KAK9862911.1"/>
    <property type="molecule type" value="Genomic_DNA"/>
</dbReference>
<gene>
    <name evidence="4" type="ORF">WJX84_008018</name>
</gene>
<comment type="similarity">
    <text evidence="1">Belongs to the peptidase C26 family.</text>
</comment>
<reference evidence="4 5" key="1">
    <citation type="journal article" date="2024" name="Nat. Commun.">
        <title>Phylogenomics reveals the evolutionary origins of lichenization in chlorophyte algae.</title>
        <authorList>
            <person name="Puginier C."/>
            <person name="Libourel C."/>
            <person name="Otte J."/>
            <person name="Skaloud P."/>
            <person name="Haon M."/>
            <person name="Grisel S."/>
            <person name="Petersen M."/>
            <person name="Berrin J.G."/>
            <person name="Delaux P.M."/>
            <person name="Dal Grande F."/>
            <person name="Keller J."/>
        </authorList>
    </citation>
    <scope>NUCLEOTIDE SEQUENCE [LARGE SCALE GENOMIC DNA]</scope>
    <source>
        <strain evidence="4 5">SAG 2523</strain>
    </source>
</reference>
<evidence type="ECO:0000313" key="5">
    <source>
        <dbReference type="Proteomes" id="UP001485043"/>
    </source>
</evidence>
<dbReference type="Pfam" id="PF00117">
    <property type="entry name" value="GATase"/>
    <property type="match status" value="1"/>
</dbReference>
<protein>
    <recommendedName>
        <fullName evidence="3">Glutamine amidotransferase domain-containing protein</fullName>
    </recommendedName>
</protein>
<keyword evidence="5" id="KW-1185">Reference proteome</keyword>
<feature type="compositionally biased region" description="Low complexity" evidence="2">
    <location>
        <begin position="220"/>
        <end position="233"/>
    </location>
</feature>
<dbReference type="PROSITE" id="PS51273">
    <property type="entry name" value="GATASE_TYPE_1"/>
    <property type="match status" value="1"/>
</dbReference>
<sequence length="282" mass="31479">MSTTTRQRKYAVLLCGHLGPKLESRWGHMAHMLQVLLQDPDGDEQWDTHPVCDGQFPTQDQLQSYQGLVVSGGAADAFSKEPWILQLRQVLQEEHARGQRILGVCFGHQLLAEALGGRAGRATTGLELGARVIRTLPALQQHWFGAACPSGWTFPLHESHQDQVLEIPPGAQLLASSDITRMEMLVYSPHCMSVQGHPEFSADFMHSLIQHWMDRGRQDSTPAEPDPSESSSEFELGNMHCKEGERMACNLSQPSTRWYVEVIAKAKFGFASVVMQCEMPQF</sequence>
<dbReference type="AlphaFoldDB" id="A0AAW1T1P6"/>
<feature type="domain" description="Glutamine amidotransferase" evidence="3">
    <location>
        <begin position="61"/>
        <end position="202"/>
    </location>
</feature>
<dbReference type="PANTHER" id="PTHR42695:SF5">
    <property type="entry name" value="GLUTAMINE AMIDOTRANSFERASE YLR126C-RELATED"/>
    <property type="match status" value="1"/>
</dbReference>
<organism evidence="4 5">
    <name type="scientific">Apatococcus fuscideae</name>
    <dbReference type="NCBI Taxonomy" id="2026836"/>
    <lineage>
        <taxon>Eukaryota</taxon>
        <taxon>Viridiplantae</taxon>
        <taxon>Chlorophyta</taxon>
        <taxon>core chlorophytes</taxon>
        <taxon>Trebouxiophyceae</taxon>
        <taxon>Chlorellales</taxon>
        <taxon>Chlorellaceae</taxon>
        <taxon>Apatococcus</taxon>
    </lineage>
</organism>
<dbReference type="PANTHER" id="PTHR42695">
    <property type="entry name" value="GLUTAMINE AMIDOTRANSFERASE YLR126C-RELATED"/>
    <property type="match status" value="1"/>
</dbReference>
<evidence type="ECO:0000256" key="1">
    <source>
        <dbReference type="ARBA" id="ARBA00011083"/>
    </source>
</evidence>
<evidence type="ECO:0000313" key="4">
    <source>
        <dbReference type="EMBL" id="KAK9862911.1"/>
    </source>
</evidence>
<comment type="caution">
    <text evidence="4">The sequence shown here is derived from an EMBL/GenBank/DDBJ whole genome shotgun (WGS) entry which is preliminary data.</text>
</comment>